<comment type="caution">
    <text evidence="1">The sequence shown here is derived from an EMBL/GenBank/DDBJ whole genome shotgun (WGS) entry which is preliminary data.</text>
</comment>
<gene>
    <name evidence="1" type="ORF">rsdtw13_22250</name>
</gene>
<dbReference type="EMBL" id="BROD01000001">
    <property type="protein sequence ID" value="GKX66967.1"/>
    <property type="molecule type" value="Genomic_DNA"/>
</dbReference>
<name>A0ACB5RCG8_9CLOT</name>
<keyword evidence="2" id="KW-1185">Reference proteome</keyword>
<dbReference type="Proteomes" id="UP001058074">
    <property type="component" value="Unassembled WGS sequence"/>
</dbReference>
<protein>
    <submittedName>
        <fullName evidence="1">Uncharacterized protein</fullName>
    </submittedName>
</protein>
<evidence type="ECO:0000313" key="1">
    <source>
        <dbReference type="EMBL" id="GKX66967.1"/>
    </source>
</evidence>
<reference evidence="1" key="1">
    <citation type="journal article" date="2025" name="Int. J. Syst. Evol. Microbiol.">
        <title>Inconstantimicrobium mannanitabidum sp. nov., a novel member of the family Clostridiaceae isolated from anoxic soil under the treatment of reductive soil disinfestation.</title>
        <authorList>
            <person name="Ueki A."/>
            <person name="Tonouchi A."/>
            <person name="Honma S."/>
            <person name="Kaku N."/>
            <person name="Ueki K."/>
        </authorList>
    </citation>
    <scope>NUCLEOTIDE SEQUENCE</scope>
    <source>
        <strain evidence="1">TW13</strain>
    </source>
</reference>
<evidence type="ECO:0000313" key="2">
    <source>
        <dbReference type="Proteomes" id="UP001058074"/>
    </source>
</evidence>
<accession>A0ACB5RCG8</accession>
<sequence>MARKKSKRLLKFKLFIFKVSTITIIITIIISALWIKHVDSICTDIYKATEYYMTESIFNSKKLLKISSMKLTFCDKKTAVVEVTGAKEKTPHESVTYKAYFTKAENDSWKLGTVYDYFQ</sequence>
<proteinExistence type="predicted"/>
<organism evidence="1 2">
    <name type="scientific">Inconstantimicrobium mannanitabidum</name>
    <dbReference type="NCBI Taxonomy" id="1604901"/>
    <lineage>
        <taxon>Bacteria</taxon>
        <taxon>Bacillati</taxon>
        <taxon>Bacillota</taxon>
        <taxon>Clostridia</taxon>
        <taxon>Eubacteriales</taxon>
        <taxon>Clostridiaceae</taxon>
        <taxon>Inconstantimicrobium</taxon>
    </lineage>
</organism>